<feature type="transmembrane region" description="Helical" evidence="1">
    <location>
        <begin position="290"/>
        <end position="307"/>
    </location>
</feature>
<name>A0A7H8QL24_TALRU</name>
<dbReference type="PANTHER" id="PTHR23028:SF128">
    <property type="entry name" value="ACYLTRANSFERASE 3 DOMAIN-CONTAINING PROTEIN"/>
    <property type="match status" value="1"/>
</dbReference>
<gene>
    <name evidence="3" type="ORF">TRUGW13939_01275</name>
</gene>
<sequence length="481" mass="55476">MSDQYFYTRVWESIPNALPWSSGGDPNAKGDPRKTVKWIDGLRGIASIMVVMTHLARSWDYDLFSPRDNEEASPRLLQQIVLRIPWQGRLGVTIFAFLTGYVCALKPMKQARAGNHDGAFVTIAKSAFRRPPRLMLPATLAMCISWTLAQFGAYTVGNRCDSGWTRAASPDLEDSLYKEVIRLFKNFLIAWTNTDFRIHMVYDEHQWALLPLLKCSMLIFIVCAATALCKYRWRLFICSILVLYFHQDNQLDRETFQIQALYGMILSDLSYEQRYKDFMQSATWRWPRRIVAWLLLAGGLFICSYPGEHPEWAPWSERMAQIAPYLFPEGTNWAKRWTAIGIDLFIMSIFLTHWSKEFLSSTVLLWLGKQSFAVYLLHGTLLRTVLVWILYGITGQPWVSSTDDEGNVIPPPWLPHRGPWVFAIGIPCWLVFLYSCASLWTNYVDPLCAKITMKIEKTFFEEEDEKGPELIPMASRPMPTT</sequence>
<proteinExistence type="predicted"/>
<dbReference type="OrthoDB" id="5405781at2759"/>
<feature type="domain" description="Acyltransferase 3" evidence="2">
    <location>
        <begin position="37"/>
        <end position="392"/>
    </location>
</feature>
<evidence type="ECO:0000313" key="4">
    <source>
        <dbReference type="Proteomes" id="UP000509510"/>
    </source>
</evidence>
<accession>A0A7H8QL24</accession>
<feature type="transmembrane region" description="Helical" evidence="1">
    <location>
        <begin position="86"/>
        <end position="105"/>
    </location>
</feature>
<dbReference type="AlphaFoldDB" id="A0A7H8QL24"/>
<dbReference type="GeneID" id="55988788"/>
<dbReference type="KEGG" id="trg:TRUGW13939_01275"/>
<keyword evidence="1" id="KW-0812">Transmembrane</keyword>
<protein>
    <recommendedName>
        <fullName evidence="2">Acyltransferase 3 domain-containing protein</fullName>
    </recommendedName>
</protein>
<keyword evidence="1" id="KW-0472">Membrane</keyword>
<dbReference type="InterPro" id="IPR002656">
    <property type="entry name" value="Acyl_transf_3_dom"/>
</dbReference>
<dbReference type="PANTHER" id="PTHR23028">
    <property type="entry name" value="ACETYLTRANSFERASE"/>
    <property type="match status" value="1"/>
</dbReference>
<dbReference type="RefSeq" id="XP_035340370.1">
    <property type="nucleotide sequence ID" value="XM_035484477.1"/>
</dbReference>
<feature type="transmembrane region" description="Helical" evidence="1">
    <location>
        <begin position="134"/>
        <end position="156"/>
    </location>
</feature>
<dbReference type="InterPro" id="IPR050879">
    <property type="entry name" value="Acyltransferase_3"/>
</dbReference>
<dbReference type="GO" id="GO:0016747">
    <property type="term" value="F:acyltransferase activity, transferring groups other than amino-acyl groups"/>
    <property type="evidence" value="ECO:0007669"/>
    <property type="project" value="InterPro"/>
</dbReference>
<keyword evidence="4" id="KW-1185">Reference proteome</keyword>
<dbReference type="EMBL" id="CP055898">
    <property type="protein sequence ID" value="QKX54191.1"/>
    <property type="molecule type" value="Genomic_DNA"/>
</dbReference>
<organism evidence="3 4">
    <name type="scientific">Talaromyces rugulosus</name>
    <name type="common">Penicillium rugulosum</name>
    <dbReference type="NCBI Taxonomy" id="121627"/>
    <lineage>
        <taxon>Eukaryota</taxon>
        <taxon>Fungi</taxon>
        <taxon>Dikarya</taxon>
        <taxon>Ascomycota</taxon>
        <taxon>Pezizomycotina</taxon>
        <taxon>Eurotiomycetes</taxon>
        <taxon>Eurotiomycetidae</taxon>
        <taxon>Eurotiales</taxon>
        <taxon>Trichocomaceae</taxon>
        <taxon>Talaromyces</taxon>
        <taxon>Talaromyces sect. Islandici</taxon>
    </lineage>
</organism>
<dbReference type="Proteomes" id="UP000509510">
    <property type="component" value="Chromosome I"/>
</dbReference>
<evidence type="ECO:0000313" key="3">
    <source>
        <dbReference type="EMBL" id="QKX54191.1"/>
    </source>
</evidence>
<dbReference type="Pfam" id="PF01757">
    <property type="entry name" value="Acyl_transf_3"/>
    <property type="match status" value="1"/>
</dbReference>
<feature type="transmembrane region" description="Helical" evidence="1">
    <location>
        <begin position="207"/>
        <end position="229"/>
    </location>
</feature>
<evidence type="ECO:0000259" key="2">
    <source>
        <dbReference type="Pfam" id="PF01757"/>
    </source>
</evidence>
<feature type="transmembrane region" description="Helical" evidence="1">
    <location>
        <begin position="333"/>
        <end position="351"/>
    </location>
</feature>
<reference evidence="4" key="1">
    <citation type="submission" date="2020-06" db="EMBL/GenBank/DDBJ databases">
        <title>A chromosome-scale genome assembly of Talaromyces rugulosus W13939.</title>
        <authorList>
            <person name="Wang B."/>
            <person name="Guo L."/>
            <person name="Ye K."/>
            <person name="Wang L."/>
        </authorList>
    </citation>
    <scope>NUCLEOTIDE SEQUENCE [LARGE SCALE GENOMIC DNA]</scope>
    <source>
        <strain evidence="4">W13939</strain>
    </source>
</reference>
<feature type="transmembrane region" description="Helical" evidence="1">
    <location>
        <begin position="372"/>
        <end position="391"/>
    </location>
</feature>
<feature type="transmembrane region" description="Helical" evidence="1">
    <location>
        <begin position="420"/>
        <end position="444"/>
    </location>
</feature>
<evidence type="ECO:0000256" key="1">
    <source>
        <dbReference type="SAM" id="Phobius"/>
    </source>
</evidence>
<keyword evidence="1" id="KW-1133">Transmembrane helix</keyword>